<keyword evidence="2" id="KW-1185">Reference proteome</keyword>
<evidence type="ECO:0000313" key="2">
    <source>
        <dbReference type="Proteomes" id="UP001409291"/>
    </source>
</evidence>
<dbReference type="EMBL" id="JBDJNQ010000005">
    <property type="protein sequence ID" value="MEN5378199.1"/>
    <property type="molecule type" value="Genomic_DNA"/>
</dbReference>
<gene>
    <name evidence="1" type="ORF">ABE541_13095</name>
</gene>
<sequence>MQNRDQRKVIEILVSILFIVFITDTHIVKAQNIIEKVTKKVFSTSKDSTRSGVFMVLPALGYAQETGAEYGIASNYNFYFNKKDSSIRSSNILLMGTYTTKKQSNIKLQADIWTDNNDYHIISELRYRNWPSNYYGIGMDTKKTDEDLISQKLFRAKLEIEKRIASKYYAGVNIQYDYVQFRDKKIDGIFDDALLLGKKGGQQLLLGISQLFDSRNNVSYTTQGYYARAKLAYAPKLWTKEDFEGGNFDADLRAFFPLHPKLTLAAQAIYRSTFGKTIPYYAYRDLGGDMMMRGYYIGRYKDKNYLASQAELRYRFHPRFAAAAFTGVGSVFSKEYNARFIPSYGGGFRYFFSLEHNSNIRIDYAYGEQRPGEKRQSGFYLSLSEAF</sequence>
<dbReference type="Gene3D" id="2.40.160.50">
    <property type="entry name" value="membrane protein fhac: a member of the omp85/tpsb transporter family"/>
    <property type="match status" value="1"/>
</dbReference>
<accession>A0ABV0BUG1</accession>
<proteinExistence type="predicted"/>
<dbReference type="RefSeq" id="WP_346581451.1">
    <property type="nucleotide sequence ID" value="NZ_JBDJLH010000008.1"/>
</dbReference>
<name>A0ABV0BUG1_9SPHI</name>
<comment type="caution">
    <text evidence="1">The sequence shown here is derived from an EMBL/GenBank/DDBJ whole genome shotgun (WGS) entry which is preliminary data.</text>
</comment>
<evidence type="ECO:0000313" key="1">
    <source>
        <dbReference type="EMBL" id="MEN5378199.1"/>
    </source>
</evidence>
<organism evidence="1 2">
    <name type="scientific">Sphingobacterium kitahiroshimense</name>
    <dbReference type="NCBI Taxonomy" id="470446"/>
    <lineage>
        <taxon>Bacteria</taxon>
        <taxon>Pseudomonadati</taxon>
        <taxon>Bacteroidota</taxon>
        <taxon>Sphingobacteriia</taxon>
        <taxon>Sphingobacteriales</taxon>
        <taxon>Sphingobacteriaceae</taxon>
        <taxon>Sphingobacterium</taxon>
    </lineage>
</organism>
<protein>
    <submittedName>
        <fullName evidence="1">BamA/TamA family outer membrane protein</fullName>
    </submittedName>
</protein>
<dbReference type="Proteomes" id="UP001409291">
    <property type="component" value="Unassembled WGS sequence"/>
</dbReference>
<reference evidence="1 2" key="1">
    <citation type="submission" date="2024-04" db="EMBL/GenBank/DDBJ databases">
        <title>WGS of bacteria from Torrens River.</title>
        <authorList>
            <person name="Wyrsch E.R."/>
            <person name="Drigo B."/>
        </authorList>
    </citation>
    <scope>NUCLEOTIDE SEQUENCE [LARGE SCALE GENOMIC DNA]</scope>
    <source>
        <strain evidence="1 2">TWI391</strain>
    </source>
</reference>